<evidence type="ECO:0000256" key="2">
    <source>
        <dbReference type="PIRSR" id="PIRSR601952-1"/>
    </source>
</evidence>
<feature type="binding site" evidence="3">
    <location>
        <position position="351"/>
    </location>
    <ligand>
        <name>Zn(2+)</name>
        <dbReference type="ChEBI" id="CHEBI:29105"/>
        <label>2</label>
    </ligand>
</feature>
<dbReference type="GO" id="GO:0046872">
    <property type="term" value="F:metal ion binding"/>
    <property type="evidence" value="ECO:0007669"/>
    <property type="project" value="UniProtKB-KW"/>
</dbReference>
<evidence type="ECO:0000256" key="3">
    <source>
        <dbReference type="PIRSR" id="PIRSR601952-2"/>
    </source>
</evidence>
<keyword evidence="7" id="KW-1185">Reference proteome</keyword>
<keyword evidence="3" id="KW-0479">Metal-binding</keyword>
<dbReference type="InterPro" id="IPR017850">
    <property type="entry name" value="Alkaline_phosphatase_core_sf"/>
</dbReference>
<dbReference type="EMBL" id="QYYA01000002">
    <property type="protein sequence ID" value="RJG17923.1"/>
    <property type="molecule type" value="Genomic_DNA"/>
</dbReference>
<feature type="binding site" evidence="3">
    <location>
        <position position="84"/>
    </location>
    <ligand>
        <name>Zn(2+)</name>
        <dbReference type="ChEBI" id="CHEBI:29105"/>
        <label>2</label>
    </ligand>
</feature>
<dbReference type="GO" id="GO:0004035">
    <property type="term" value="F:alkaline phosphatase activity"/>
    <property type="evidence" value="ECO:0007669"/>
    <property type="project" value="TreeGrafter"/>
</dbReference>
<feature type="binding site" evidence="3">
    <location>
        <position position="195"/>
    </location>
    <ligand>
        <name>Mg(2+)</name>
        <dbReference type="ChEBI" id="CHEBI:18420"/>
    </ligand>
</feature>
<keyword evidence="3" id="KW-0460">Magnesium</keyword>
<feature type="compositionally biased region" description="Basic and acidic residues" evidence="5">
    <location>
        <begin position="309"/>
        <end position="321"/>
    </location>
</feature>
<keyword evidence="1" id="KW-0597">Phosphoprotein</keyword>
<dbReference type="RefSeq" id="WP_119917664.1">
    <property type="nucleotide sequence ID" value="NZ_QYYA01000002.1"/>
</dbReference>
<evidence type="ECO:0000256" key="4">
    <source>
        <dbReference type="RuleBase" id="RU003946"/>
    </source>
</evidence>
<dbReference type="CDD" id="cd16012">
    <property type="entry name" value="ALP"/>
    <property type="match status" value="1"/>
</dbReference>
<proteinExistence type="inferred from homology"/>
<comment type="caution">
    <text evidence="6">The sequence shown here is derived from an EMBL/GenBank/DDBJ whole genome shotgun (WGS) entry which is preliminary data.</text>
</comment>
<feature type="binding site" evidence="3">
    <location>
        <position position="197"/>
    </location>
    <ligand>
        <name>Mg(2+)</name>
        <dbReference type="ChEBI" id="CHEBI:18420"/>
    </ligand>
</feature>
<feature type="binding site" evidence="3">
    <location>
        <position position="393"/>
    </location>
    <ligand>
        <name>Zn(2+)</name>
        <dbReference type="ChEBI" id="CHEBI:29105"/>
        <label>2</label>
    </ligand>
</feature>
<evidence type="ECO:0000313" key="7">
    <source>
        <dbReference type="Proteomes" id="UP000283734"/>
    </source>
</evidence>
<feature type="binding site" evidence="3">
    <location>
        <position position="493"/>
    </location>
    <ligand>
        <name>Zn(2+)</name>
        <dbReference type="ChEBI" id="CHEBI:29105"/>
        <label>2</label>
    </ligand>
</feature>
<dbReference type="Proteomes" id="UP000283734">
    <property type="component" value="Unassembled WGS sequence"/>
</dbReference>
<accession>A0A418XY18</accession>
<comment type="similarity">
    <text evidence="4">Belongs to the alkaline phosphatase family.</text>
</comment>
<dbReference type="Pfam" id="PF00245">
    <property type="entry name" value="Alk_phosphatase"/>
    <property type="match status" value="1"/>
</dbReference>
<organism evidence="6 7">
    <name type="scientific">Alcanivorax profundi</name>
    <dbReference type="NCBI Taxonomy" id="2338368"/>
    <lineage>
        <taxon>Bacteria</taxon>
        <taxon>Pseudomonadati</taxon>
        <taxon>Pseudomonadota</taxon>
        <taxon>Gammaproteobacteria</taxon>
        <taxon>Oceanospirillales</taxon>
        <taxon>Alcanivoracaceae</taxon>
        <taxon>Alcanivorax</taxon>
    </lineage>
</organism>
<feature type="binding site" evidence="3">
    <location>
        <position position="346"/>
    </location>
    <ligand>
        <name>Mg(2+)</name>
        <dbReference type="ChEBI" id="CHEBI:18420"/>
    </ligand>
</feature>
<dbReference type="SUPFAM" id="SSF53649">
    <property type="entry name" value="Alkaline phosphatase-like"/>
    <property type="match status" value="1"/>
</dbReference>
<dbReference type="PRINTS" id="PR00113">
    <property type="entry name" value="ALKPHPHTASE"/>
</dbReference>
<dbReference type="PROSITE" id="PS51257">
    <property type="entry name" value="PROKAR_LIPOPROTEIN"/>
    <property type="match status" value="1"/>
</dbReference>
<feature type="region of interest" description="Disordered" evidence="5">
    <location>
        <begin position="307"/>
        <end position="329"/>
    </location>
</feature>
<dbReference type="PANTHER" id="PTHR11596">
    <property type="entry name" value="ALKALINE PHOSPHATASE"/>
    <property type="match status" value="1"/>
</dbReference>
<comment type="cofactor">
    <cofactor evidence="3">
        <name>Zn(2+)</name>
        <dbReference type="ChEBI" id="CHEBI:29105"/>
    </cofactor>
    <text evidence="3">Binds 2 Zn(2+) ions.</text>
</comment>
<gene>
    <name evidence="6" type="ORF">D4A39_05370</name>
</gene>
<dbReference type="PANTHER" id="PTHR11596:SF5">
    <property type="entry name" value="ALKALINE PHOSPHATASE"/>
    <property type="match status" value="1"/>
</dbReference>
<evidence type="ECO:0000313" key="6">
    <source>
        <dbReference type="EMBL" id="RJG17923.1"/>
    </source>
</evidence>
<feature type="binding site" evidence="3">
    <location>
        <position position="355"/>
    </location>
    <ligand>
        <name>Zn(2+)</name>
        <dbReference type="ChEBI" id="CHEBI:29105"/>
        <label>2</label>
    </ligand>
</feature>
<sequence length="532" mass="55542">MKIKYLALAISASALLYGCGGDSNNDENGDGGRDVGGEAALSFPASQVASDWYEQGEAVVAAAAQKQVNNEVGAAKNVILFVGDGMGISTVTAARILAGQMQGLDGEEYQLSFEKMPFTGLIKTYNTNQQTPDSAGTMTAMMSGVKTKAGVIGVAEGAVRSDCASSQGKELVTALELAEDQGKATGIISTARITHATPAATYSKSPERNWESDDNLTAEAATNGCKDIADQLVSFDIGDGIDVVMGGGRRHFLPAADGGKRTDSRDLTDEWKTAHPSGSYLQTGTELAALDAASATQVLGLFSSSHMSYDSDRQANSKDEPSLSEMTSKSIDILSRDEDGFFLMVESGRIDHGHHAGSAYSALTDAVEFANAIQAAMDKTSEEDTLIIVTADHSHVFTIAGYPTRGNPILGKVVTNDGSGEPESTPALAADSMPYTTLGYTNGLGFAELGDEHDADARYGSAIDAGRKDLAAVNTESPGYHQETLVPLSSETHAGEDVGVWARGPGAHLLTGTNEQSLIFHVMAHAGGLLPE</sequence>
<dbReference type="SMART" id="SM00098">
    <property type="entry name" value="alkPPc"/>
    <property type="match status" value="1"/>
</dbReference>
<protein>
    <submittedName>
        <fullName evidence="6">Alkaline phosphatase</fullName>
    </submittedName>
</protein>
<feature type="active site" description="Phosphoserine intermediate" evidence="2">
    <location>
        <position position="134"/>
    </location>
</feature>
<evidence type="ECO:0000256" key="1">
    <source>
        <dbReference type="ARBA" id="ARBA00022553"/>
    </source>
</evidence>
<comment type="cofactor">
    <cofactor evidence="3">
        <name>Mg(2+)</name>
        <dbReference type="ChEBI" id="CHEBI:18420"/>
    </cofactor>
    <text evidence="3">Binds 1 Mg(2+) ion.</text>
</comment>
<feature type="binding site" evidence="3">
    <location>
        <position position="392"/>
    </location>
    <ligand>
        <name>Zn(2+)</name>
        <dbReference type="ChEBI" id="CHEBI:29105"/>
        <label>2</label>
    </ligand>
</feature>
<keyword evidence="3" id="KW-0862">Zinc</keyword>
<reference evidence="6 7" key="1">
    <citation type="submission" date="2018-09" db="EMBL/GenBank/DDBJ databases">
        <title>Alcanivorax profundi sp. nov., isolated from 1000 m-depth seawater of the Mariana Trench.</title>
        <authorList>
            <person name="Liu J."/>
        </authorList>
    </citation>
    <scope>NUCLEOTIDE SEQUENCE [LARGE SCALE GENOMIC DNA]</scope>
    <source>
        <strain evidence="6 7">MTEO17</strain>
    </source>
</reference>
<dbReference type="Gene3D" id="3.40.720.10">
    <property type="entry name" value="Alkaline Phosphatase, subunit A"/>
    <property type="match status" value="1"/>
</dbReference>
<evidence type="ECO:0000256" key="5">
    <source>
        <dbReference type="SAM" id="MobiDB-lite"/>
    </source>
</evidence>
<feature type="binding site" evidence="3">
    <location>
        <position position="84"/>
    </location>
    <ligand>
        <name>Mg(2+)</name>
        <dbReference type="ChEBI" id="CHEBI:18420"/>
    </ligand>
</feature>
<dbReference type="InterPro" id="IPR001952">
    <property type="entry name" value="Alkaline_phosphatase"/>
</dbReference>
<name>A0A418XY18_9GAMM</name>
<dbReference type="AlphaFoldDB" id="A0A418XY18"/>
<dbReference type="OrthoDB" id="9794455at2"/>